<dbReference type="NCBIfam" id="NF007139">
    <property type="entry name" value="PRK09585.1-3"/>
    <property type="match status" value="1"/>
</dbReference>
<proteinExistence type="inferred from homology"/>
<protein>
    <recommendedName>
        <fullName evidence="1">Anhydro-N-acetylmuramic acid kinase</fullName>
        <ecNumber evidence="1">2.7.1.170</ecNumber>
    </recommendedName>
    <alternativeName>
        <fullName evidence="1">AnhMurNAc kinase</fullName>
    </alternativeName>
</protein>
<dbReference type="OrthoDB" id="9763949at2"/>
<comment type="pathway">
    <text evidence="1">Cell wall biogenesis; peptidoglycan recycling.</text>
</comment>
<comment type="pathway">
    <text evidence="1">Amino-sugar metabolism; 1,6-anhydro-N-acetylmuramate degradation.</text>
</comment>
<keyword evidence="3" id="KW-1185">Reference proteome</keyword>
<feature type="binding site" evidence="1">
    <location>
        <begin position="12"/>
        <end position="19"/>
    </location>
    <ligand>
        <name>ATP</name>
        <dbReference type="ChEBI" id="CHEBI:30616"/>
    </ligand>
</feature>
<dbReference type="RefSeq" id="WP_089074423.1">
    <property type="nucleotide sequence ID" value="NZ_CBCSAM010000004.1"/>
</dbReference>
<dbReference type="KEGG" id="pmai:CF386_10685"/>
<dbReference type="PANTHER" id="PTHR30605:SF0">
    <property type="entry name" value="ANHYDRO-N-ACETYLMURAMIC ACID KINASE"/>
    <property type="match status" value="1"/>
</dbReference>
<dbReference type="SUPFAM" id="SSF53067">
    <property type="entry name" value="Actin-like ATPase domain"/>
    <property type="match status" value="1"/>
</dbReference>
<dbReference type="NCBIfam" id="NF007148">
    <property type="entry name" value="PRK09585.3-2"/>
    <property type="match status" value="1"/>
</dbReference>
<dbReference type="GO" id="GO:0016773">
    <property type="term" value="F:phosphotransferase activity, alcohol group as acceptor"/>
    <property type="evidence" value="ECO:0007669"/>
    <property type="project" value="UniProtKB-UniRule"/>
</dbReference>
<dbReference type="Pfam" id="PF03702">
    <property type="entry name" value="AnmK"/>
    <property type="match status" value="1"/>
</dbReference>
<keyword evidence="1" id="KW-0119">Carbohydrate metabolism</keyword>
<keyword evidence="1" id="KW-0067">ATP-binding</keyword>
<comment type="catalytic activity">
    <reaction evidence="1">
        <text>1,6-anhydro-N-acetyl-beta-muramate + ATP + H2O = N-acetyl-D-muramate 6-phosphate + ADP + H(+)</text>
        <dbReference type="Rhea" id="RHEA:24952"/>
        <dbReference type="ChEBI" id="CHEBI:15377"/>
        <dbReference type="ChEBI" id="CHEBI:15378"/>
        <dbReference type="ChEBI" id="CHEBI:30616"/>
        <dbReference type="ChEBI" id="CHEBI:58690"/>
        <dbReference type="ChEBI" id="CHEBI:58722"/>
        <dbReference type="ChEBI" id="CHEBI:456216"/>
        <dbReference type="EC" id="2.7.1.170"/>
    </reaction>
</comment>
<dbReference type="GO" id="GO:0016301">
    <property type="term" value="F:kinase activity"/>
    <property type="evidence" value="ECO:0007669"/>
    <property type="project" value="UniProtKB-KW"/>
</dbReference>
<keyword evidence="1 2" id="KW-0418">Kinase</keyword>
<dbReference type="GO" id="GO:0097175">
    <property type="term" value="P:1,6-anhydro-N-acetyl-beta-muramic acid catabolic process"/>
    <property type="evidence" value="ECO:0007669"/>
    <property type="project" value="UniProtKB-UniRule"/>
</dbReference>
<dbReference type="EMBL" id="CP022356">
    <property type="protein sequence ID" value="ASK79515.1"/>
    <property type="molecule type" value="Genomic_DNA"/>
</dbReference>
<dbReference type="GO" id="GO:0005524">
    <property type="term" value="F:ATP binding"/>
    <property type="evidence" value="ECO:0007669"/>
    <property type="project" value="UniProtKB-UniRule"/>
</dbReference>
<dbReference type="UniPathway" id="UPA00544"/>
<reference evidence="2 3" key="1">
    <citation type="journal article" date="2016" name="Int. J. Syst. Evol. Microbiol.">
        <title>Paraphotobacterium marinum gen. nov., sp. nov., a member of the family Vibrionaceae, isolated from surface seawater.</title>
        <authorList>
            <person name="Huang Z."/>
            <person name="Dong C."/>
            <person name="Shao Z."/>
        </authorList>
    </citation>
    <scope>NUCLEOTIDE SEQUENCE [LARGE SCALE GENOMIC DNA]</scope>
    <source>
        <strain evidence="2 3">NSCS20N07D</strain>
    </source>
</reference>
<sequence length="367" mass="40914">MKKSQYIGMMSGTSLDGVDICHADFSQPQNPLIQQKEYPFPQDLKKEILDLCQNNSTTIEKVGLIDHKLGQLYANVVLKFTSEFKINTKEILAIGCHGQTVWHSPEGPYPFSIQLGDLNIIAVKTGIKTIGDFRRKDIALGGQGAPLVPVFHNHFFKSETENRIILNIGGISNITKLYINEPITGYDTGPGNILLDAWIRKVKGLNYDQNGQWASTGTVHKKLLKILLSDPYFIKPAPKSTGREKFNLNWIENILKNQFDHIPEQDVMATLTELTAQSITNEINNINKCNTVIVCGGGALNKDLLHRLKRKLHKINIATSLKYNIDPLCVESIAFAWLAKIRNEEISGNIPSVTGAREDTLLGTIVK</sequence>
<comment type="function">
    <text evidence="1">Catalyzes the specific phosphorylation of 1,6-anhydro-N-acetylmuramic acid (anhMurNAc) with the simultaneous cleavage of the 1,6-anhydro ring, generating MurNAc-6-P. Is required for the utilization of anhMurNAc either imported from the medium or derived from its own cell wall murein, and thus plays a role in cell wall recycling.</text>
</comment>
<dbReference type="GO" id="GO:0009254">
    <property type="term" value="P:peptidoglycan turnover"/>
    <property type="evidence" value="ECO:0007669"/>
    <property type="project" value="UniProtKB-UniRule"/>
</dbReference>
<evidence type="ECO:0000313" key="3">
    <source>
        <dbReference type="Proteomes" id="UP000242175"/>
    </source>
</evidence>
<comment type="similarity">
    <text evidence="1">Belongs to the anhydro-N-acetylmuramic acid kinase family.</text>
</comment>
<dbReference type="InterPro" id="IPR043129">
    <property type="entry name" value="ATPase_NBD"/>
</dbReference>
<dbReference type="CDD" id="cd24050">
    <property type="entry name" value="ASKHA_NBD_ANMK"/>
    <property type="match status" value="1"/>
</dbReference>
<accession>A0A220VGM3</accession>
<name>A0A220VGM3_9GAMM</name>
<dbReference type="AlphaFoldDB" id="A0A220VGM3"/>
<dbReference type="Proteomes" id="UP000242175">
    <property type="component" value="Chromosome small"/>
</dbReference>
<dbReference type="EC" id="2.7.1.170" evidence="1"/>
<dbReference type="Gene3D" id="3.30.420.40">
    <property type="match status" value="2"/>
</dbReference>
<gene>
    <name evidence="1" type="primary">anmK</name>
    <name evidence="2" type="ORF">CF386_10685</name>
</gene>
<dbReference type="UniPathway" id="UPA00343"/>
<dbReference type="HAMAP" id="MF_01270">
    <property type="entry name" value="AnhMurNAc_kinase"/>
    <property type="match status" value="1"/>
</dbReference>
<evidence type="ECO:0000313" key="2">
    <source>
        <dbReference type="EMBL" id="ASK79515.1"/>
    </source>
</evidence>
<dbReference type="InterPro" id="IPR005338">
    <property type="entry name" value="Anhydro_N_Ac-Mur_kinase"/>
</dbReference>
<evidence type="ECO:0000256" key="1">
    <source>
        <dbReference type="HAMAP-Rule" id="MF_01270"/>
    </source>
</evidence>
<keyword evidence="1" id="KW-0547">Nucleotide-binding</keyword>
<organism evidence="2 3">
    <name type="scientific">Paraphotobacterium marinum</name>
    <dbReference type="NCBI Taxonomy" id="1755811"/>
    <lineage>
        <taxon>Bacteria</taxon>
        <taxon>Pseudomonadati</taxon>
        <taxon>Pseudomonadota</taxon>
        <taxon>Gammaproteobacteria</taxon>
        <taxon>Vibrionales</taxon>
        <taxon>Vibrionaceae</taxon>
        <taxon>Paraphotobacterium</taxon>
    </lineage>
</organism>
<keyword evidence="1" id="KW-0808">Transferase</keyword>
<dbReference type="PANTHER" id="PTHR30605">
    <property type="entry name" value="ANHYDRO-N-ACETYLMURAMIC ACID KINASE"/>
    <property type="match status" value="1"/>
</dbReference>
<dbReference type="GO" id="GO:0006040">
    <property type="term" value="P:amino sugar metabolic process"/>
    <property type="evidence" value="ECO:0007669"/>
    <property type="project" value="InterPro"/>
</dbReference>